<dbReference type="PANTHER" id="PTHR30124:SF0">
    <property type="entry name" value="MEMBRANE-BOUND LYTIC MUREIN TRANSGLYCOSYLASE A"/>
    <property type="match status" value="1"/>
</dbReference>
<accession>A0A380TU73</accession>
<dbReference type="CDD" id="cd14485">
    <property type="entry name" value="mltA_like_LT_A"/>
    <property type="match status" value="1"/>
</dbReference>
<dbReference type="SUPFAM" id="SSF50685">
    <property type="entry name" value="Barwin-like endoglucanases"/>
    <property type="match status" value="1"/>
</dbReference>
<dbReference type="GO" id="GO:0004553">
    <property type="term" value="F:hydrolase activity, hydrolyzing O-glycosyl compounds"/>
    <property type="evidence" value="ECO:0007669"/>
    <property type="project" value="InterPro"/>
</dbReference>
<dbReference type="InterPro" id="IPR026044">
    <property type="entry name" value="MltA"/>
</dbReference>
<dbReference type="SMART" id="SM00925">
    <property type="entry name" value="MltA"/>
    <property type="match status" value="1"/>
</dbReference>
<dbReference type="Pfam" id="PF03562">
    <property type="entry name" value="MltA"/>
    <property type="match status" value="1"/>
</dbReference>
<protein>
    <recommendedName>
        <fullName evidence="2">peptidoglycan lytic exotransglycosylase</fullName>
        <ecNumber evidence="2">4.2.2.n1</ecNumber>
    </recommendedName>
    <alternativeName>
        <fullName evidence="5">Murein hydrolase A</fullName>
    </alternativeName>
</protein>
<proteinExistence type="predicted"/>
<dbReference type="GO" id="GO:0009253">
    <property type="term" value="P:peptidoglycan catabolic process"/>
    <property type="evidence" value="ECO:0007669"/>
    <property type="project" value="TreeGrafter"/>
</dbReference>
<gene>
    <name evidence="7" type="primary">mltA</name>
    <name evidence="7" type="ORF">NCTC4191_00491</name>
</gene>
<keyword evidence="4" id="KW-0961">Cell wall biogenesis/degradation</keyword>
<dbReference type="RefSeq" id="WP_115589907.1">
    <property type="nucleotide sequence ID" value="NZ_UFRN01000002.1"/>
</dbReference>
<dbReference type="GO" id="GO:0019867">
    <property type="term" value="C:outer membrane"/>
    <property type="evidence" value="ECO:0007669"/>
    <property type="project" value="InterPro"/>
</dbReference>
<dbReference type="Proteomes" id="UP000254253">
    <property type="component" value="Unassembled WGS sequence"/>
</dbReference>
<reference evidence="7 8" key="1">
    <citation type="submission" date="2018-06" db="EMBL/GenBank/DDBJ databases">
        <authorList>
            <consortium name="Pathogen Informatics"/>
            <person name="Doyle S."/>
        </authorList>
    </citation>
    <scope>NUCLEOTIDE SEQUENCE [LARGE SCALE GENOMIC DNA]</scope>
    <source>
        <strain evidence="7 8">NCTC4191</strain>
    </source>
</reference>
<dbReference type="EMBL" id="UFRN01000002">
    <property type="protein sequence ID" value="SUT91213.1"/>
    <property type="molecule type" value="Genomic_DNA"/>
</dbReference>
<dbReference type="AlphaFoldDB" id="A0A380TU73"/>
<organism evidence="7 8">
    <name type="scientific">Actinobacillus lignieresii</name>
    <dbReference type="NCBI Taxonomy" id="720"/>
    <lineage>
        <taxon>Bacteria</taxon>
        <taxon>Pseudomonadati</taxon>
        <taxon>Pseudomonadota</taxon>
        <taxon>Gammaproteobacteria</taxon>
        <taxon>Pasteurellales</taxon>
        <taxon>Pasteurellaceae</taxon>
        <taxon>Actinobacillus</taxon>
    </lineage>
</organism>
<evidence type="ECO:0000313" key="8">
    <source>
        <dbReference type="Proteomes" id="UP000254253"/>
    </source>
</evidence>
<comment type="catalytic activity">
    <reaction evidence="1">
        <text>Exolytic cleavage of the (1-&gt;4)-beta-glycosidic linkage between N-acetylmuramic acid (MurNAc) and N-acetylglucosamine (GlcNAc) residues in peptidoglycan, from either the reducing or the non-reducing ends of the peptidoglycan chains, with concomitant formation of a 1,6-anhydrobond in the MurNAc residue.</text>
        <dbReference type="EC" id="4.2.2.n1"/>
    </reaction>
</comment>
<evidence type="ECO:0000256" key="4">
    <source>
        <dbReference type="ARBA" id="ARBA00023316"/>
    </source>
</evidence>
<evidence type="ECO:0000313" key="7">
    <source>
        <dbReference type="EMBL" id="SUT91213.1"/>
    </source>
</evidence>
<dbReference type="Gene3D" id="2.40.240.50">
    <property type="entry name" value="Barwin-like endoglucanases"/>
    <property type="match status" value="1"/>
</dbReference>
<dbReference type="GO" id="GO:0008933">
    <property type="term" value="F:peptidoglycan lytic transglycosylase activity"/>
    <property type="evidence" value="ECO:0007669"/>
    <property type="project" value="TreeGrafter"/>
</dbReference>
<dbReference type="InterPro" id="IPR005300">
    <property type="entry name" value="MltA_B"/>
</dbReference>
<dbReference type="PROSITE" id="PS51257">
    <property type="entry name" value="PROKAR_LIPOPROTEIN"/>
    <property type="match status" value="1"/>
</dbReference>
<dbReference type="PANTHER" id="PTHR30124">
    <property type="entry name" value="MEMBRANE-BOUND LYTIC MUREIN TRANSGLYCOSYLASE A"/>
    <property type="match status" value="1"/>
</dbReference>
<evidence type="ECO:0000256" key="3">
    <source>
        <dbReference type="ARBA" id="ARBA00023239"/>
    </source>
</evidence>
<sequence length="365" mass="40007">MNWKAYKQWAAVTAVALLVASCSSDRVSKGQSDYQAEHAKFGAVYKGRQYIPHNFVSTPRVAANGSIVNFQDFLKQLNNVRAYAGGITGRYAGTYGKVSSWIASGGKVSDLARYNIHALQMRGEDGFQNVLMTGYYSPVIHARRTPQGQYQHPIYAMPSQKRFTRSQIYDGALEGKGLELAYSDSMLDNFLLGVQGSGYVDFGDGRLNYFAYAGQNGFKYASIGRLLVEDGEIPKEKMSIQAIREWGGRNPHRVQGLLERNPSYVFFKNDPTGQVKGSAGVPLVALASVASDKSLVPSGSVLLVETPLIDRAGNWTGKHELRLMVALDVGGAVKGHHFDLYQGIGDEAGHKAGLMKHYGRVWVLN</sequence>
<keyword evidence="3 7" id="KW-0456">Lyase</keyword>
<dbReference type="InterPro" id="IPR010611">
    <property type="entry name" value="3D_dom"/>
</dbReference>
<dbReference type="Gene3D" id="2.40.40.10">
    <property type="entry name" value="RlpA-like domain"/>
    <property type="match status" value="1"/>
</dbReference>
<dbReference type="CDD" id="cd14668">
    <property type="entry name" value="mlta_B"/>
    <property type="match status" value="1"/>
</dbReference>
<evidence type="ECO:0000256" key="5">
    <source>
        <dbReference type="ARBA" id="ARBA00030918"/>
    </source>
</evidence>
<name>A0A380TU73_ACTLI</name>
<dbReference type="Pfam" id="PF06725">
    <property type="entry name" value="3D"/>
    <property type="match status" value="1"/>
</dbReference>
<dbReference type="GO" id="GO:0009254">
    <property type="term" value="P:peptidoglycan turnover"/>
    <property type="evidence" value="ECO:0007669"/>
    <property type="project" value="InterPro"/>
</dbReference>
<dbReference type="EC" id="4.2.2.n1" evidence="2"/>
<feature type="domain" description="Lytic transglycosylase MltA" evidence="6">
    <location>
        <begin position="139"/>
        <end position="268"/>
    </location>
</feature>
<evidence type="ECO:0000256" key="1">
    <source>
        <dbReference type="ARBA" id="ARBA00001420"/>
    </source>
</evidence>
<evidence type="ECO:0000259" key="6">
    <source>
        <dbReference type="SMART" id="SM00925"/>
    </source>
</evidence>
<evidence type="ECO:0000256" key="2">
    <source>
        <dbReference type="ARBA" id="ARBA00012587"/>
    </source>
</evidence>
<dbReference type="GO" id="GO:0071555">
    <property type="term" value="P:cell wall organization"/>
    <property type="evidence" value="ECO:0007669"/>
    <property type="project" value="UniProtKB-KW"/>
</dbReference>
<dbReference type="NCBIfam" id="NF008366">
    <property type="entry name" value="PRK11162.1"/>
    <property type="match status" value="1"/>
</dbReference>
<keyword evidence="8" id="KW-1185">Reference proteome</keyword>
<dbReference type="InterPro" id="IPR036908">
    <property type="entry name" value="RlpA-like_sf"/>
</dbReference>